<organism evidence="2 3">
    <name type="scientific">Sapajus apella</name>
    <name type="common">Brown-capped capuchin</name>
    <name type="synonym">Cebus apella</name>
    <dbReference type="NCBI Taxonomy" id="9515"/>
    <lineage>
        <taxon>Eukaryota</taxon>
        <taxon>Metazoa</taxon>
        <taxon>Chordata</taxon>
        <taxon>Craniata</taxon>
        <taxon>Vertebrata</taxon>
        <taxon>Euteleostomi</taxon>
        <taxon>Mammalia</taxon>
        <taxon>Eutheria</taxon>
        <taxon>Euarchontoglires</taxon>
        <taxon>Primates</taxon>
        <taxon>Haplorrhini</taxon>
        <taxon>Platyrrhini</taxon>
        <taxon>Cebidae</taxon>
        <taxon>Cebinae</taxon>
        <taxon>Sapajus</taxon>
    </lineage>
</organism>
<evidence type="ECO:0000313" key="3">
    <source>
        <dbReference type="RefSeq" id="XP_032129382.1"/>
    </source>
</evidence>
<keyword evidence="2" id="KW-1185">Reference proteome</keyword>
<sequence>MGGAGEVGTEEEEEEEKEVAKRFYNEGQSGLLFLPRPAQRPASIRLTTPLGWPAAPGASSPSSGDSQRSWPAGCSSLFRRGSSLGGAGKVWAQVLGIPMNKTEFLSSRSSKSTECSRERGEVTSGRRRSTCKAQEGRTEASGMSVREDGGRGGQEARRGGEGLVRKGHETPLMLPETPPRYGDRTGKHHDHL</sequence>
<dbReference type="AlphaFoldDB" id="A0A6J3HHD9"/>
<protein>
    <submittedName>
        <fullName evidence="3">Extracellular superoxide dismutase [Cu-Zn] isoform X2</fullName>
    </submittedName>
</protein>
<reference evidence="3" key="1">
    <citation type="submission" date="2025-08" db="UniProtKB">
        <authorList>
            <consortium name="RefSeq"/>
        </authorList>
    </citation>
    <scope>IDENTIFICATION</scope>
    <source>
        <tissue evidence="3">Blood</tissue>
    </source>
</reference>
<feature type="compositionally biased region" description="Basic and acidic residues" evidence="1">
    <location>
        <begin position="145"/>
        <end position="169"/>
    </location>
</feature>
<gene>
    <name evidence="3" type="primary">SOD3</name>
</gene>
<dbReference type="CTD" id="6649"/>
<feature type="region of interest" description="Disordered" evidence="1">
    <location>
        <begin position="101"/>
        <end position="192"/>
    </location>
</feature>
<feature type="compositionally biased region" description="Acidic residues" evidence="1">
    <location>
        <begin position="8"/>
        <end position="17"/>
    </location>
</feature>
<dbReference type="Proteomes" id="UP000504640">
    <property type="component" value="Unplaced"/>
</dbReference>
<dbReference type="RefSeq" id="XP_032129382.1">
    <property type="nucleotide sequence ID" value="XM_032273491.1"/>
</dbReference>
<proteinExistence type="predicted"/>
<dbReference type="GeneID" id="116547570"/>
<evidence type="ECO:0000256" key="1">
    <source>
        <dbReference type="SAM" id="MobiDB-lite"/>
    </source>
</evidence>
<accession>A0A6J3HHD9</accession>
<name>A0A6J3HHD9_SAPAP</name>
<evidence type="ECO:0000313" key="2">
    <source>
        <dbReference type="Proteomes" id="UP000504640"/>
    </source>
</evidence>
<feature type="compositionally biased region" description="Low complexity" evidence="1">
    <location>
        <begin position="51"/>
        <end position="66"/>
    </location>
</feature>
<feature type="region of interest" description="Disordered" evidence="1">
    <location>
        <begin position="1"/>
        <end position="76"/>
    </location>
</feature>